<gene>
    <name evidence="6" type="ORF">AWB77_04504</name>
</gene>
<dbReference type="PROSITE" id="PS50404">
    <property type="entry name" value="GST_NTER"/>
    <property type="match status" value="1"/>
</dbReference>
<dbReference type="CDD" id="cd03056">
    <property type="entry name" value="GST_N_4"/>
    <property type="match status" value="1"/>
</dbReference>
<evidence type="ECO:0000259" key="4">
    <source>
        <dbReference type="PROSITE" id="PS50404"/>
    </source>
</evidence>
<dbReference type="PROSITE" id="PS50405">
    <property type="entry name" value="GST_CTER"/>
    <property type="match status" value="1"/>
</dbReference>
<comment type="similarity">
    <text evidence="1 3">Belongs to the GST superfamily.</text>
</comment>
<dbReference type="FunFam" id="3.40.30.10:FF:000039">
    <property type="entry name" value="Glutathione S-transferase domain"/>
    <property type="match status" value="1"/>
</dbReference>
<dbReference type="InterPro" id="IPR040079">
    <property type="entry name" value="Glutathione_S-Trfase"/>
</dbReference>
<reference evidence="6" key="1">
    <citation type="submission" date="2016-01" db="EMBL/GenBank/DDBJ databases">
        <authorList>
            <person name="Peeters C."/>
        </authorList>
    </citation>
    <scope>NUCLEOTIDE SEQUENCE</scope>
    <source>
        <strain evidence="6">LMG 29320</strain>
    </source>
</reference>
<dbReference type="PANTHER" id="PTHR44051:SF2">
    <property type="entry name" value="HYPOTHETICAL GLUTATHIONE S-TRANSFERASE LIKE PROTEIN"/>
    <property type="match status" value="1"/>
</dbReference>
<protein>
    <submittedName>
        <fullName evidence="6">Glutathione S-transferase</fullName>
    </submittedName>
</protein>
<accession>A0A158CTK3</accession>
<evidence type="ECO:0000256" key="2">
    <source>
        <dbReference type="ARBA" id="ARBA00022679"/>
    </source>
</evidence>
<dbReference type="SFLD" id="SFLDS00019">
    <property type="entry name" value="Glutathione_Transferase_(cytos"/>
    <property type="match status" value="1"/>
</dbReference>
<dbReference type="SFLD" id="SFLDG01151">
    <property type="entry name" value="Main.2:_Nu-like"/>
    <property type="match status" value="1"/>
</dbReference>
<dbReference type="Pfam" id="PF02798">
    <property type="entry name" value="GST_N"/>
    <property type="match status" value="1"/>
</dbReference>
<dbReference type="InterPro" id="IPR010987">
    <property type="entry name" value="Glutathione-S-Trfase_C-like"/>
</dbReference>
<comment type="caution">
    <text evidence="6">The sequence shown here is derived from an EMBL/GenBank/DDBJ whole genome shotgun (WGS) entry which is preliminary data.</text>
</comment>
<dbReference type="GO" id="GO:0016740">
    <property type="term" value="F:transferase activity"/>
    <property type="evidence" value="ECO:0007669"/>
    <property type="project" value="UniProtKB-KW"/>
</dbReference>
<dbReference type="SUPFAM" id="SSF52833">
    <property type="entry name" value="Thioredoxin-like"/>
    <property type="match status" value="1"/>
</dbReference>
<feature type="domain" description="GST C-terminal" evidence="5">
    <location>
        <begin position="94"/>
        <end position="219"/>
    </location>
</feature>
<keyword evidence="7" id="KW-1185">Reference proteome</keyword>
<organism evidence="6 7">
    <name type="scientific">Caballeronia fortuita</name>
    <dbReference type="NCBI Taxonomy" id="1777138"/>
    <lineage>
        <taxon>Bacteria</taxon>
        <taxon>Pseudomonadati</taxon>
        <taxon>Pseudomonadota</taxon>
        <taxon>Betaproteobacteria</taxon>
        <taxon>Burkholderiales</taxon>
        <taxon>Burkholderiaceae</taxon>
        <taxon>Caballeronia</taxon>
    </lineage>
</organism>
<dbReference type="SUPFAM" id="SSF47616">
    <property type="entry name" value="GST C-terminal domain-like"/>
    <property type="match status" value="1"/>
</dbReference>
<evidence type="ECO:0000256" key="1">
    <source>
        <dbReference type="ARBA" id="ARBA00007409"/>
    </source>
</evidence>
<evidence type="ECO:0000256" key="3">
    <source>
        <dbReference type="RuleBase" id="RU003494"/>
    </source>
</evidence>
<dbReference type="AlphaFoldDB" id="A0A158CTK3"/>
<dbReference type="STRING" id="1777138.AWB77_04504"/>
<proteinExistence type="inferred from homology"/>
<dbReference type="InterPro" id="IPR036282">
    <property type="entry name" value="Glutathione-S-Trfase_C_sf"/>
</dbReference>
<dbReference type="EMBL" id="FCNX02000012">
    <property type="protein sequence ID" value="SAK85561.1"/>
    <property type="molecule type" value="Genomic_DNA"/>
</dbReference>
<dbReference type="Gene3D" id="1.20.1050.10">
    <property type="match status" value="1"/>
</dbReference>
<dbReference type="SFLD" id="SFLDG00358">
    <property type="entry name" value="Main_(cytGST)"/>
    <property type="match status" value="1"/>
</dbReference>
<dbReference type="InterPro" id="IPR036249">
    <property type="entry name" value="Thioredoxin-like_sf"/>
</dbReference>
<name>A0A158CTK3_9BURK</name>
<evidence type="ECO:0000313" key="6">
    <source>
        <dbReference type="EMBL" id="SAK85561.1"/>
    </source>
</evidence>
<dbReference type="PANTHER" id="PTHR44051">
    <property type="entry name" value="GLUTATHIONE S-TRANSFERASE-RELATED"/>
    <property type="match status" value="1"/>
</dbReference>
<dbReference type="Proteomes" id="UP000054903">
    <property type="component" value="Unassembled WGS sequence"/>
</dbReference>
<dbReference type="InterPro" id="IPR004045">
    <property type="entry name" value="Glutathione_S-Trfase_N"/>
</dbReference>
<feature type="domain" description="GST N-terminal" evidence="4">
    <location>
        <begin position="8"/>
        <end position="89"/>
    </location>
</feature>
<dbReference type="Gene3D" id="3.40.30.10">
    <property type="entry name" value="Glutaredoxin"/>
    <property type="match status" value="1"/>
</dbReference>
<evidence type="ECO:0000259" key="5">
    <source>
        <dbReference type="PROSITE" id="PS50405"/>
    </source>
</evidence>
<dbReference type="Pfam" id="PF00043">
    <property type="entry name" value="GST_C"/>
    <property type="match status" value="1"/>
</dbReference>
<sequence>MPDQQVQKPLKLYGMTYSGHSHRVELFLSILGLPYEKVTIDPDTEAHHKPDFLALNPFGQVPVIVDGEAVVFDSNAILVYLAKKYGDESWLPSEPVLNASVQQWFSLAAGEIAFGPCAARRLVVYGEELVPMSVAKRITTKLFETLEKRLEERQWAVGDRPTLADISAYSYIAHAPEGYISLQPYPSIRAWLSRIEALPGYVPMPKAPLRAERNEFVTN</sequence>
<dbReference type="InterPro" id="IPR004046">
    <property type="entry name" value="GST_C"/>
</dbReference>
<keyword evidence="2" id="KW-0808">Transferase</keyword>
<evidence type="ECO:0000313" key="7">
    <source>
        <dbReference type="Proteomes" id="UP000054903"/>
    </source>
</evidence>